<evidence type="ECO:0000313" key="7">
    <source>
        <dbReference type="EMBL" id="VFP78590.1"/>
    </source>
</evidence>
<comment type="function">
    <text evidence="5">Could be a nuclease involved in processing of the 5'-end of pre-16S rRNA.</text>
</comment>
<evidence type="ECO:0000256" key="3">
    <source>
        <dbReference type="ARBA" id="ARBA00022722"/>
    </source>
</evidence>
<feature type="domain" description="YqgF/RNase H-like" evidence="6">
    <location>
        <begin position="4"/>
        <end position="104"/>
    </location>
</feature>
<dbReference type="Gene3D" id="3.30.420.140">
    <property type="entry name" value="YqgF/RNase H-like domain"/>
    <property type="match status" value="1"/>
</dbReference>
<keyword evidence="1 5" id="KW-0963">Cytoplasm</keyword>
<dbReference type="GO" id="GO:0004518">
    <property type="term" value="F:nuclease activity"/>
    <property type="evidence" value="ECO:0007669"/>
    <property type="project" value="UniProtKB-KW"/>
</dbReference>
<dbReference type="SUPFAM" id="SSF53098">
    <property type="entry name" value="Ribonuclease H-like"/>
    <property type="match status" value="1"/>
</dbReference>
<comment type="similarity">
    <text evidence="5">Belongs to the YqgF HJR family.</text>
</comment>
<dbReference type="Proteomes" id="UP000294364">
    <property type="component" value="Chromosome"/>
</dbReference>
<organism evidence="7 8">
    <name type="scientific">Candidatus Erwinia haradaeae</name>
    <dbReference type="NCBI Taxonomy" id="1922217"/>
    <lineage>
        <taxon>Bacteria</taxon>
        <taxon>Pseudomonadati</taxon>
        <taxon>Pseudomonadota</taxon>
        <taxon>Gammaproteobacteria</taxon>
        <taxon>Enterobacterales</taxon>
        <taxon>Erwiniaceae</taxon>
        <taxon>Erwinia</taxon>
    </lineage>
</organism>
<protein>
    <recommendedName>
        <fullName evidence="5">Putative pre-16S rRNA nuclease</fullName>
        <ecNumber evidence="5">3.1.-.-</ecNumber>
    </recommendedName>
</protein>
<dbReference type="RefSeq" id="WP_174233916.1">
    <property type="nucleotide sequence ID" value="NZ_LR217698.1"/>
</dbReference>
<dbReference type="EC" id="3.1.-.-" evidence="5"/>
<dbReference type="InterPro" id="IPR006641">
    <property type="entry name" value="YqgF/RNaseH-like_dom"/>
</dbReference>
<dbReference type="CDD" id="cd16964">
    <property type="entry name" value="YqgF"/>
    <property type="match status" value="1"/>
</dbReference>
<dbReference type="InterPro" id="IPR037027">
    <property type="entry name" value="YqgF/RNaseH-like_dom_sf"/>
</dbReference>
<dbReference type="NCBIfam" id="TIGR00250">
    <property type="entry name" value="RNAse_H_YqgF"/>
    <property type="match status" value="1"/>
</dbReference>
<gene>
    <name evidence="5 7" type="primary">yqgF</name>
    <name evidence="7" type="ORF">ERCICURT3053_215</name>
</gene>
<dbReference type="Pfam" id="PF03652">
    <property type="entry name" value="RuvX"/>
    <property type="match status" value="1"/>
</dbReference>
<name>A0A451CZK8_9GAMM</name>
<dbReference type="GO" id="GO:0005829">
    <property type="term" value="C:cytosol"/>
    <property type="evidence" value="ECO:0007669"/>
    <property type="project" value="TreeGrafter"/>
</dbReference>
<comment type="subcellular location">
    <subcellularLocation>
        <location evidence="5">Cytoplasm</location>
    </subcellularLocation>
</comment>
<dbReference type="PANTHER" id="PTHR33317">
    <property type="entry name" value="POLYNUCLEOTIDYL TRANSFERASE, RIBONUCLEASE H-LIKE SUPERFAMILY PROTEIN"/>
    <property type="match status" value="1"/>
</dbReference>
<dbReference type="HAMAP" id="MF_00651">
    <property type="entry name" value="Nuclease_YqgF"/>
    <property type="match status" value="1"/>
</dbReference>
<dbReference type="SMART" id="SM00732">
    <property type="entry name" value="YqgFc"/>
    <property type="match status" value="1"/>
</dbReference>
<evidence type="ECO:0000259" key="6">
    <source>
        <dbReference type="SMART" id="SM00732"/>
    </source>
</evidence>
<accession>A0A451CZK8</accession>
<reference evidence="7 8" key="1">
    <citation type="submission" date="2019-02" db="EMBL/GenBank/DDBJ databases">
        <authorList>
            <person name="Manzano-Marin A."/>
            <person name="Manzano-Marin A."/>
        </authorList>
    </citation>
    <scope>NUCLEOTIDE SEQUENCE [LARGE SCALE GENOMIC DNA]</scope>
    <source>
        <strain evidence="7 8">ErCicurtihirsuta</strain>
    </source>
</reference>
<dbReference type="GO" id="GO:0000967">
    <property type="term" value="P:rRNA 5'-end processing"/>
    <property type="evidence" value="ECO:0007669"/>
    <property type="project" value="UniProtKB-UniRule"/>
</dbReference>
<evidence type="ECO:0000313" key="8">
    <source>
        <dbReference type="Proteomes" id="UP000294364"/>
    </source>
</evidence>
<proteinExistence type="inferred from homology"/>
<dbReference type="InterPro" id="IPR005227">
    <property type="entry name" value="YqgF"/>
</dbReference>
<dbReference type="PANTHER" id="PTHR33317:SF4">
    <property type="entry name" value="POLYNUCLEOTIDYL TRANSFERASE, RIBONUCLEASE H-LIKE SUPERFAMILY PROTEIN"/>
    <property type="match status" value="1"/>
</dbReference>
<keyword evidence="3 5" id="KW-0540">Nuclease</keyword>
<keyword evidence="4 5" id="KW-0378">Hydrolase</keyword>
<sequence>MNNKTLLSFDFGMRRIGVASGQNVTKTACPLNVLNAKNGKPDWNEVDILFKEWQPNHIVIGLPLNMDGSDQVITICTRKFSHSIHHRYNIPISLHDERLSTKEARSTLFECEGYQAFRKRNIDSIAAVIILESWLEENSL</sequence>
<keyword evidence="2 5" id="KW-0690">Ribosome biogenesis</keyword>
<dbReference type="GO" id="GO:0016788">
    <property type="term" value="F:hydrolase activity, acting on ester bonds"/>
    <property type="evidence" value="ECO:0007669"/>
    <property type="project" value="UniProtKB-UniRule"/>
</dbReference>
<evidence type="ECO:0000256" key="2">
    <source>
        <dbReference type="ARBA" id="ARBA00022517"/>
    </source>
</evidence>
<dbReference type="InterPro" id="IPR012337">
    <property type="entry name" value="RNaseH-like_sf"/>
</dbReference>
<dbReference type="EMBL" id="LR217698">
    <property type="protein sequence ID" value="VFP78590.1"/>
    <property type="molecule type" value="Genomic_DNA"/>
</dbReference>
<evidence type="ECO:0000256" key="5">
    <source>
        <dbReference type="HAMAP-Rule" id="MF_00651"/>
    </source>
</evidence>
<evidence type="ECO:0000256" key="1">
    <source>
        <dbReference type="ARBA" id="ARBA00022490"/>
    </source>
</evidence>
<dbReference type="AlphaFoldDB" id="A0A451CZK8"/>
<evidence type="ECO:0000256" key="4">
    <source>
        <dbReference type="ARBA" id="ARBA00022801"/>
    </source>
</evidence>